<dbReference type="Gene3D" id="3.30.1330.10">
    <property type="entry name" value="PurM-like, N-terminal domain"/>
    <property type="match status" value="1"/>
</dbReference>
<dbReference type="eggNOG" id="COG0611">
    <property type="taxonomic scope" value="Bacteria"/>
</dbReference>
<dbReference type="RefSeq" id="WP_013171513.1">
    <property type="nucleotide sequence ID" value="NC_014219.1"/>
</dbReference>
<dbReference type="GO" id="GO:0005524">
    <property type="term" value="F:ATP binding"/>
    <property type="evidence" value="ECO:0007669"/>
    <property type="project" value="UniProtKB-UniRule"/>
</dbReference>
<proteinExistence type="inferred from homology"/>
<dbReference type="PANTHER" id="PTHR30270">
    <property type="entry name" value="THIAMINE-MONOPHOSPHATE KINASE"/>
    <property type="match status" value="1"/>
</dbReference>
<dbReference type="PIRSF" id="PIRSF005303">
    <property type="entry name" value="Thiam_monoph_kin"/>
    <property type="match status" value="1"/>
</dbReference>
<feature type="binding site" evidence="1">
    <location>
        <position position="221"/>
    </location>
    <ligand>
        <name>ATP</name>
        <dbReference type="ChEBI" id="CHEBI:30616"/>
    </ligand>
</feature>
<feature type="binding site" evidence="1">
    <location>
        <position position="45"/>
    </location>
    <ligand>
        <name>Mg(2+)</name>
        <dbReference type="ChEBI" id="CHEBI:18420"/>
        <label>2</label>
    </ligand>
</feature>
<keyword evidence="1" id="KW-0547">Nucleotide-binding</keyword>
<dbReference type="EC" id="2.7.4.16" evidence="1"/>
<feature type="domain" description="PurM-like N-terminal" evidence="2">
    <location>
        <begin position="26"/>
        <end position="141"/>
    </location>
</feature>
<keyword evidence="1" id="KW-0784">Thiamine biosynthesis</keyword>
<feature type="binding site" evidence="1">
    <location>
        <position position="74"/>
    </location>
    <ligand>
        <name>Mg(2+)</name>
        <dbReference type="ChEBI" id="CHEBI:18420"/>
        <label>4</label>
    </ligand>
</feature>
<comment type="pathway">
    <text evidence="1">Cofactor biosynthesis; thiamine diphosphate biosynthesis; thiamine diphosphate from thiamine phosphate: step 1/1.</text>
</comment>
<dbReference type="Gene3D" id="3.90.650.10">
    <property type="entry name" value="PurM-like C-terminal domain"/>
    <property type="match status" value="1"/>
</dbReference>
<comment type="catalytic activity">
    <reaction evidence="1">
        <text>thiamine phosphate + ATP = thiamine diphosphate + ADP</text>
        <dbReference type="Rhea" id="RHEA:15913"/>
        <dbReference type="ChEBI" id="CHEBI:30616"/>
        <dbReference type="ChEBI" id="CHEBI:37575"/>
        <dbReference type="ChEBI" id="CHEBI:58937"/>
        <dbReference type="ChEBI" id="CHEBI:456216"/>
        <dbReference type="EC" id="2.7.4.16"/>
    </reaction>
</comment>
<comment type="function">
    <text evidence="1">Catalyzes the ATP-dependent phosphorylation of thiamine-monophosphate (TMP) to form thiamine-pyrophosphate (TPP), the active form of vitamin B1.</text>
</comment>
<dbReference type="InterPro" id="IPR006283">
    <property type="entry name" value="ThiL-like"/>
</dbReference>
<dbReference type="InterPro" id="IPR010918">
    <property type="entry name" value="PurM-like_C_dom"/>
</dbReference>
<dbReference type="Proteomes" id="UP000000271">
    <property type="component" value="Chromosome"/>
</dbReference>
<keyword evidence="1 4" id="KW-0418">Kinase</keyword>
<dbReference type="STRING" id="439292.Bsel_0548"/>
<gene>
    <name evidence="1" type="primary">thiL</name>
    <name evidence="4" type="ordered locus">Bsel_0548</name>
</gene>
<comment type="caution">
    <text evidence="1">Lacks conserved residue(s) required for the propagation of feature annotation.</text>
</comment>
<feature type="binding site" evidence="1">
    <location>
        <position position="123"/>
    </location>
    <ligand>
        <name>Mg(2+)</name>
        <dbReference type="ChEBI" id="CHEBI:18420"/>
        <label>1</label>
    </ligand>
</feature>
<sequence length="332" mass="36166">MDKEFAWIASIRQKRMLSEDVELGIGDDAAIVRVPDGYDQVLAVDTMVEDVHFSRATMAPEDIGYKALAVNISDLAAMGAVPKQYLVSLAVPKQGWPDEETRRIYAGLEEAAALYGMDLIGGDTVSTADKLVISVTVTGIVETSVRLLRANARPGDVIAVTGPLGASLAGLDLLLDQTNGVPVPEMDQDQLIRSHQRPVPQVKAGRLFAELGIRAALNDISDGISREAKEIAEASGVRMVLDWKRIPKPDILALFDEEKQKDWVLHGGEEFQLVCVFSGKHWRDVCLLAEQHGITISPVGMVEAGEPAVILIDGQESETLTKSGYDHFRDRE</sequence>
<feature type="binding site" evidence="1">
    <location>
        <position position="74"/>
    </location>
    <ligand>
        <name>Mg(2+)</name>
        <dbReference type="ChEBI" id="CHEBI:18420"/>
        <label>3</label>
    </ligand>
</feature>
<comment type="similarity">
    <text evidence="1">Belongs to the thiamine-monophosphate kinase family.</text>
</comment>
<keyword evidence="1" id="KW-0479">Metal-binding</keyword>
<feature type="binding site" evidence="1">
    <location>
        <position position="28"/>
    </location>
    <ligand>
        <name>Mg(2+)</name>
        <dbReference type="ChEBI" id="CHEBI:18420"/>
        <label>4</label>
    </ligand>
</feature>
<dbReference type="GO" id="GO:0009228">
    <property type="term" value="P:thiamine biosynthetic process"/>
    <property type="evidence" value="ECO:0007669"/>
    <property type="project" value="UniProtKB-KW"/>
</dbReference>
<keyword evidence="1 4" id="KW-0808">Transferase</keyword>
<feature type="binding site" evidence="1">
    <location>
        <position position="325"/>
    </location>
    <ligand>
        <name>substrate</name>
    </ligand>
</feature>
<dbReference type="KEGG" id="bse:Bsel_0548"/>
<protein>
    <recommendedName>
        <fullName evidence="1">Thiamine-monophosphate kinase</fullName>
        <shortName evidence="1">TMP kinase</shortName>
        <shortName evidence="1">Thiamine-phosphate kinase</shortName>
        <ecNumber evidence="1">2.7.4.16</ecNumber>
    </recommendedName>
</protein>
<dbReference type="NCBIfam" id="TIGR01379">
    <property type="entry name" value="thiL"/>
    <property type="match status" value="1"/>
</dbReference>
<dbReference type="InterPro" id="IPR036676">
    <property type="entry name" value="PurM-like_C_sf"/>
</dbReference>
<dbReference type="SUPFAM" id="SSF55326">
    <property type="entry name" value="PurM N-terminal domain-like"/>
    <property type="match status" value="1"/>
</dbReference>
<dbReference type="SUPFAM" id="SSF56042">
    <property type="entry name" value="PurM C-terminal domain-like"/>
    <property type="match status" value="1"/>
</dbReference>
<evidence type="ECO:0000256" key="1">
    <source>
        <dbReference type="HAMAP-Rule" id="MF_02128"/>
    </source>
</evidence>
<feature type="binding site" evidence="1">
    <location>
        <position position="222"/>
    </location>
    <ligand>
        <name>Mg(2+)</name>
        <dbReference type="ChEBI" id="CHEBI:18420"/>
        <label>5</label>
    </ligand>
</feature>
<keyword evidence="1" id="KW-0460">Magnesium</keyword>
<dbReference type="EMBL" id="CP001791">
    <property type="protein sequence ID" value="ADH98084.1"/>
    <property type="molecule type" value="Genomic_DNA"/>
</dbReference>
<feature type="binding site" evidence="1">
    <location>
        <position position="105"/>
    </location>
    <ligand>
        <name>ATP</name>
        <dbReference type="ChEBI" id="CHEBI:30616"/>
    </ligand>
</feature>
<dbReference type="GO" id="GO:0000287">
    <property type="term" value="F:magnesium ion binding"/>
    <property type="evidence" value="ECO:0007669"/>
    <property type="project" value="UniProtKB-UniRule"/>
</dbReference>
<feature type="binding site" evidence="1">
    <location>
        <position position="28"/>
    </location>
    <ligand>
        <name>Mg(2+)</name>
        <dbReference type="ChEBI" id="CHEBI:18420"/>
        <label>3</label>
    </ligand>
</feature>
<dbReference type="InterPro" id="IPR036921">
    <property type="entry name" value="PurM-like_N_sf"/>
</dbReference>
<organism evidence="4 5">
    <name type="scientific">Bacillus selenitireducens (strain ATCC 700615 / DSM 15326 / MLS10)</name>
    <dbReference type="NCBI Taxonomy" id="439292"/>
    <lineage>
        <taxon>Bacteria</taxon>
        <taxon>Bacillati</taxon>
        <taxon>Bacillota</taxon>
        <taxon>Bacilli</taxon>
        <taxon>Bacillales</taxon>
        <taxon>Bacillaceae</taxon>
        <taxon>Salisediminibacterium</taxon>
    </lineage>
</organism>
<feature type="binding site" evidence="1">
    <location>
        <position position="149"/>
    </location>
    <ligand>
        <name>ATP</name>
        <dbReference type="ChEBI" id="CHEBI:30616"/>
    </ligand>
</feature>
<evidence type="ECO:0000313" key="5">
    <source>
        <dbReference type="Proteomes" id="UP000000271"/>
    </source>
</evidence>
<evidence type="ECO:0000259" key="3">
    <source>
        <dbReference type="Pfam" id="PF02769"/>
    </source>
</evidence>
<feature type="binding site" evidence="1">
    <location>
        <position position="269"/>
    </location>
    <ligand>
        <name>substrate</name>
    </ligand>
</feature>
<comment type="miscellaneous">
    <text evidence="1">Reaction mechanism of ThiL seems to utilize a direct, inline transfer of the gamma-phosphate of ATP to TMP rather than a phosphorylated enzyme intermediate.</text>
</comment>
<dbReference type="Pfam" id="PF02769">
    <property type="entry name" value="AIRS_C"/>
    <property type="match status" value="1"/>
</dbReference>
<feature type="binding site" evidence="1">
    <location>
        <position position="52"/>
    </location>
    <ligand>
        <name>substrate</name>
    </ligand>
</feature>
<dbReference type="GO" id="GO:0009229">
    <property type="term" value="P:thiamine diphosphate biosynthetic process"/>
    <property type="evidence" value="ECO:0007669"/>
    <property type="project" value="UniProtKB-UniRule"/>
</dbReference>
<dbReference type="CDD" id="cd02194">
    <property type="entry name" value="ThiL"/>
    <property type="match status" value="1"/>
</dbReference>
<feature type="domain" description="PurM-like C-terminal" evidence="3">
    <location>
        <begin position="153"/>
        <end position="306"/>
    </location>
</feature>
<dbReference type="PANTHER" id="PTHR30270:SF0">
    <property type="entry name" value="THIAMINE-MONOPHOSPHATE KINASE"/>
    <property type="match status" value="1"/>
</dbReference>
<reference evidence="4" key="1">
    <citation type="submission" date="2009-10" db="EMBL/GenBank/DDBJ databases">
        <title>Complete sequence of Bacillus selenitireducens MLS10.</title>
        <authorList>
            <consortium name="US DOE Joint Genome Institute"/>
            <person name="Lucas S."/>
            <person name="Copeland A."/>
            <person name="Lapidus A."/>
            <person name="Glavina del Rio T."/>
            <person name="Dalin E."/>
            <person name="Tice H."/>
            <person name="Bruce D."/>
            <person name="Goodwin L."/>
            <person name="Pitluck S."/>
            <person name="Sims D."/>
            <person name="Brettin T."/>
            <person name="Detter J.C."/>
            <person name="Han C."/>
            <person name="Larimer F."/>
            <person name="Land M."/>
            <person name="Hauser L."/>
            <person name="Kyrpides N."/>
            <person name="Ovchinnikova G."/>
            <person name="Stolz J."/>
        </authorList>
    </citation>
    <scope>NUCLEOTIDE SEQUENCE [LARGE SCALE GENOMIC DNA]</scope>
    <source>
        <strain evidence="4">MLS10</strain>
    </source>
</reference>
<dbReference type="Pfam" id="PF00586">
    <property type="entry name" value="AIRS"/>
    <property type="match status" value="1"/>
</dbReference>
<dbReference type="InterPro" id="IPR016188">
    <property type="entry name" value="PurM-like_N"/>
</dbReference>
<dbReference type="HAMAP" id="MF_02128">
    <property type="entry name" value="TMP_kinase"/>
    <property type="match status" value="1"/>
</dbReference>
<accession>D6XY11</accession>
<evidence type="ECO:0000259" key="2">
    <source>
        <dbReference type="Pfam" id="PF00586"/>
    </source>
</evidence>
<feature type="binding site" evidence="1">
    <location>
        <position position="219"/>
    </location>
    <ligand>
        <name>Mg(2+)</name>
        <dbReference type="ChEBI" id="CHEBI:18420"/>
        <label>3</label>
    </ligand>
</feature>
<dbReference type="GO" id="GO:0009030">
    <property type="term" value="F:thiamine-phosphate kinase activity"/>
    <property type="evidence" value="ECO:0007669"/>
    <property type="project" value="UniProtKB-UniRule"/>
</dbReference>
<keyword evidence="5" id="KW-1185">Reference proteome</keyword>
<dbReference type="AlphaFoldDB" id="D6XY11"/>
<evidence type="ECO:0000313" key="4">
    <source>
        <dbReference type="EMBL" id="ADH98084.1"/>
    </source>
</evidence>
<keyword evidence="1" id="KW-0067">ATP-binding</keyword>
<feature type="binding site" evidence="1">
    <location>
        <begin position="122"/>
        <end position="123"/>
    </location>
    <ligand>
        <name>ATP</name>
        <dbReference type="ChEBI" id="CHEBI:30616"/>
    </ligand>
</feature>
<name>D6XY11_BACIE</name>
<feature type="binding site" evidence="1">
    <location>
        <position position="74"/>
    </location>
    <ligand>
        <name>Mg(2+)</name>
        <dbReference type="ChEBI" id="CHEBI:18420"/>
        <label>2</label>
    </ligand>
</feature>
<feature type="binding site" evidence="1">
    <location>
        <position position="45"/>
    </location>
    <ligand>
        <name>Mg(2+)</name>
        <dbReference type="ChEBI" id="CHEBI:18420"/>
        <label>1</label>
    </ligand>
</feature>
<dbReference type="HOGENOM" id="CLU_046964_1_1_9"/>
<dbReference type="UniPathway" id="UPA00060">
    <property type="reaction ID" value="UER00142"/>
</dbReference>